<evidence type="ECO:0000313" key="2">
    <source>
        <dbReference type="EMBL" id="PYI31000.1"/>
    </source>
</evidence>
<proteinExistence type="predicted"/>
<keyword evidence="1" id="KW-0472">Membrane</keyword>
<protein>
    <submittedName>
        <fullName evidence="2">Uncharacterized protein</fullName>
    </submittedName>
</protein>
<gene>
    <name evidence="2" type="ORF">BP00DRAFT_185057</name>
</gene>
<keyword evidence="1" id="KW-1133">Transmembrane helix</keyword>
<feature type="transmembrane region" description="Helical" evidence="1">
    <location>
        <begin position="42"/>
        <end position="62"/>
    </location>
</feature>
<name>A0A2V5IQZ6_9EURO</name>
<organism evidence="2 3">
    <name type="scientific">Aspergillus indologenus CBS 114.80</name>
    <dbReference type="NCBI Taxonomy" id="1450541"/>
    <lineage>
        <taxon>Eukaryota</taxon>
        <taxon>Fungi</taxon>
        <taxon>Dikarya</taxon>
        <taxon>Ascomycota</taxon>
        <taxon>Pezizomycotina</taxon>
        <taxon>Eurotiomycetes</taxon>
        <taxon>Eurotiomycetidae</taxon>
        <taxon>Eurotiales</taxon>
        <taxon>Aspergillaceae</taxon>
        <taxon>Aspergillus</taxon>
        <taxon>Aspergillus subgen. Circumdati</taxon>
    </lineage>
</organism>
<evidence type="ECO:0000313" key="3">
    <source>
        <dbReference type="Proteomes" id="UP000248817"/>
    </source>
</evidence>
<keyword evidence="1" id="KW-0812">Transmembrane</keyword>
<accession>A0A2V5IQZ6</accession>
<dbReference type="EMBL" id="KZ825508">
    <property type="protein sequence ID" value="PYI31000.1"/>
    <property type="molecule type" value="Genomic_DNA"/>
</dbReference>
<reference evidence="2 3" key="1">
    <citation type="submission" date="2018-02" db="EMBL/GenBank/DDBJ databases">
        <title>The genomes of Aspergillus section Nigri reveals drivers in fungal speciation.</title>
        <authorList>
            <consortium name="DOE Joint Genome Institute"/>
            <person name="Vesth T.C."/>
            <person name="Nybo J."/>
            <person name="Theobald S."/>
            <person name="Brandl J."/>
            <person name="Frisvad J.C."/>
            <person name="Nielsen K.F."/>
            <person name="Lyhne E.K."/>
            <person name="Kogle M.E."/>
            <person name="Kuo A."/>
            <person name="Riley R."/>
            <person name="Clum A."/>
            <person name="Nolan M."/>
            <person name="Lipzen A."/>
            <person name="Salamov A."/>
            <person name="Henrissat B."/>
            <person name="Wiebenga A."/>
            <person name="De vries R.P."/>
            <person name="Grigoriev I.V."/>
            <person name="Mortensen U.H."/>
            <person name="Andersen M.R."/>
            <person name="Baker S.E."/>
        </authorList>
    </citation>
    <scope>NUCLEOTIDE SEQUENCE [LARGE SCALE GENOMIC DNA]</scope>
    <source>
        <strain evidence="2 3">CBS 114.80</strain>
    </source>
</reference>
<sequence length="174" mass="20330">MSRRFHCRVWPISLSCLSLLVFTIDFNDFHLLPLSFLLSCRLYTLCLAITFSLPHLLVYLPAWHNFRRLPKRHLTYQVTVCYPRPQTTFPSCPCCFAASLRLRLTRWTGSYLSASYIPTILEAPGVPRAFAPRTEAFWLLSRLRKQHRRILGLSLSTLFEVVLLHSLEISHRVR</sequence>
<dbReference type="Proteomes" id="UP000248817">
    <property type="component" value="Unassembled WGS sequence"/>
</dbReference>
<evidence type="ECO:0000256" key="1">
    <source>
        <dbReference type="SAM" id="Phobius"/>
    </source>
</evidence>
<keyword evidence="3" id="KW-1185">Reference proteome</keyword>
<dbReference type="AlphaFoldDB" id="A0A2V5IQZ6"/>